<dbReference type="OrthoDB" id="420478at2"/>
<gene>
    <name evidence="1" type="ORF">BWI75_04835</name>
</gene>
<dbReference type="AlphaFoldDB" id="A0A6N8FRF7"/>
<evidence type="ECO:0000313" key="1">
    <source>
        <dbReference type="EMBL" id="MUL35693.1"/>
    </source>
</evidence>
<organism evidence="1 2">
    <name type="scientific">Gloeocapsopsis dulcis AAB1 = 1H9</name>
    <dbReference type="NCBI Taxonomy" id="1433147"/>
    <lineage>
        <taxon>Bacteria</taxon>
        <taxon>Bacillati</taxon>
        <taxon>Cyanobacteriota</taxon>
        <taxon>Cyanophyceae</taxon>
        <taxon>Oscillatoriophycideae</taxon>
        <taxon>Chroococcales</taxon>
        <taxon>Chroococcaceae</taxon>
        <taxon>Gloeocapsopsis</taxon>
        <taxon>Gloeocapsopsis dulcis</taxon>
    </lineage>
</organism>
<accession>A0A6N8FRF7</accession>
<sequence length="299" mass="35073">MQAKRKQSVLIITGMHRSGTSFTTSLLQNAGLDIGKRLLKPGHGNIKGFFENVDFVKFHEEVLRSQGLNEIGWTLEDKVPVQEPYRQQAKEIISKNSQVNIWGWKDPRTTLFLDFWTELLPDAKFIFIYRSPWEVVDSLYRRGDEIFMKYPELAVKLWIHYNQKILNFLDSFPDQCLLTSVYSIVSHTEEFIYKINNKFDLNLVKPAAEIYDRSLLYTQTADIHRPTLIAYYFPEAINVYAELNKREILGGSSPDEALLEQIKAIPEQTWAFQDWINIRHLEKKVKSLRFELKKRVKVL</sequence>
<evidence type="ECO:0008006" key="3">
    <source>
        <dbReference type="Google" id="ProtNLM"/>
    </source>
</evidence>
<proteinExistence type="predicted"/>
<dbReference type="EMBL" id="NAPY01000005">
    <property type="protein sequence ID" value="MUL35693.1"/>
    <property type="molecule type" value="Genomic_DNA"/>
</dbReference>
<dbReference type="RefSeq" id="WP_105219094.1">
    <property type="nucleotide sequence ID" value="NZ_CAWNSU010000030.1"/>
</dbReference>
<dbReference type="SUPFAM" id="SSF52540">
    <property type="entry name" value="P-loop containing nucleoside triphosphate hydrolases"/>
    <property type="match status" value="1"/>
</dbReference>
<reference evidence="1 2" key="1">
    <citation type="journal article" date="2019" name="Front. Microbiol.">
        <title>Genomic Features for Desiccation Tolerance and Sugar Biosynthesis in the Extremophile Gloeocapsopsis sp. UTEX B3054.</title>
        <authorList>
            <person name="Urrejola C."/>
            <person name="Alcorta J."/>
            <person name="Salas L."/>
            <person name="Vasquez M."/>
            <person name="Polz M.F."/>
            <person name="Vicuna R."/>
            <person name="Diez B."/>
        </authorList>
    </citation>
    <scope>NUCLEOTIDE SEQUENCE [LARGE SCALE GENOMIC DNA]</scope>
    <source>
        <strain evidence="1 2">1H9</strain>
    </source>
</reference>
<dbReference type="Gene3D" id="3.40.50.300">
    <property type="entry name" value="P-loop containing nucleotide triphosphate hydrolases"/>
    <property type="match status" value="1"/>
</dbReference>
<name>A0A6N8FRF7_9CHRO</name>
<evidence type="ECO:0000313" key="2">
    <source>
        <dbReference type="Proteomes" id="UP000441797"/>
    </source>
</evidence>
<dbReference type="Proteomes" id="UP000441797">
    <property type="component" value="Unassembled WGS sequence"/>
</dbReference>
<dbReference type="Pfam" id="PF13469">
    <property type="entry name" value="Sulfotransfer_3"/>
    <property type="match status" value="1"/>
</dbReference>
<protein>
    <recommendedName>
        <fullName evidence="3">Sulfotransferase family protein</fullName>
    </recommendedName>
</protein>
<keyword evidence="2" id="KW-1185">Reference proteome</keyword>
<dbReference type="InterPro" id="IPR027417">
    <property type="entry name" value="P-loop_NTPase"/>
</dbReference>
<comment type="caution">
    <text evidence="1">The sequence shown here is derived from an EMBL/GenBank/DDBJ whole genome shotgun (WGS) entry which is preliminary data.</text>
</comment>